<evidence type="ECO:0000256" key="6">
    <source>
        <dbReference type="ARBA" id="ARBA00023235"/>
    </source>
</evidence>
<evidence type="ECO:0000259" key="7">
    <source>
        <dbReference type="Pfam" id="PF00408"/>
    </source>
</evidence>
<dbReference type="GO" id="GO:0005975">
    <property type="term" value="P:carbohydrate metabolic process"/>
    <property type="evidence" value="ECO:0007669"/>
    <property type="project" value="InterPro"/>
</dbReference>
<keyword evidence="6" id="KW-0413">Isomerase</keyword>
<evidence type="ECO:0000256" key="4">
    <source>
        <dbReference type="ARBA" id="ARBA00022723"/>
    </source>
</evidence>
<feature type="domain" description="Alpha-D-phosphohexomutase alpha/beta/alpha" evidence="10">
    <location>
        <begin position="261"/>
        <end position="366"/>
    </location>
</feature>
<evidence type="ECO:0000259" key="9">
    <source>
        <dbReference type="Pfam" id="PF02879"/>
    </source>
</evidence>
<protein>
    <recommendedName>
        <fullName evidence="13">Phosphomannomutase/phosphoglucomutase</fullName>
    </recommendedName>
</protein>
<dbReference type="EMBL" id="MFJR01000007">
    <property type="protein sequence ID" value="OGG27125.1"/>
    <property type="molecule type" value="Genomic_DNA"/>
</dbReference>
<feature type="domain" description="Alpha-D-phosphohexomutase alpha/beta/alpha" evidence="8">
    <location>
        <begin position="6"/>
        <end position="118"/>
    </location>
</feature>
<dbReference type="AlphaFoldDB" id="A0A1F6AR21"/>
<feature type="domain" description="Alpha-D-phosphohexomutase C-terminal" evidence="7">
    <location>
        <begin position="371"/>
        <end position="436"/>
    </location>
</feature>
<evidence type="ECO:0000256" key="5">
    <source>
        <dbReference type="ARBA" id="ARBA00022842"/>
    </source>
</evidence>
<evidence type="ECO:0000256" key="2">
    <source>
        <dbReference type="ARBA" id="ARBA00010231"/>
    </source>
</evidence>
<organism evidence="11 12">
    <name type="scientific">Candidatus Gottesmanbacteria bacterium RIFCSPLOWO2_01_FULL_39_12b</name>
    <dbReference type="NCBI Taxonomy" id="1798388"/>
    <lineage>
        <taxon>Bacteria</taxon>
        <taxon>Candidatus Gottesmaniibacteriota</taxon>
    </lineage>
</organism>
<proteinExistence type="inferred from homology"/>
<evidence type="ECO:0000259" key="8">
    <source>
        <dbReference type="Pfam" id="PF02878"/>
    </source>
</evidence>
<dbReference type="Pfam" id="PF00408">
    <property type="entry name" value="PGM_PMM_IV"/>
    <property type="match status" value="1"/>
</dbReference>
<dbReference type="PANTHER" id="PTHR43771">
    <property type="entry name" value="PHOSPHOMANNOMUTASE"/>
    <property type="match status" value="1"/>
</dbReference>
<evidence type="ECO:0008006" key="13">
    <source>
        <dbReference type="Google" id="ProtNLM"/>
    </source>
</evidence>
<dbReference type="InterPro" id="IPR005845">
    <property type="entry name" value="A-D-PHexomutase_a/b/a-II"/>
</dbReference>
<comment type="caution">
    <text evidence="11">The sequence shown here is derived from an EMBL/GenBank/DDBJ whole genome shotgun (WGS) entry which is preliminary data.</text>
</comment>
<keyword evidence="4" id="KW-0479">Metal-binding</keyword>
<feature type="domain" description="Alpha-D-phosphohexomutase alpha/beta/alpha" evidence="9">
    <location>
        <begin position="153"/>
        <end position="252"/>
    </location>
</feature>
<dbReference type="Pfam" id="PF02879">
    <property type="entry name" value="PGM_PMM_II"/>
    <property type="match status" value="1"/>
</dbReference>
<dbReference type="GO" id="GO:0016868">
    <property type="term" value="F:intramolecular phosphotransferase activity"/>
    <property type="evidence" value="ECO:0007669"/>
    <property type="project" value="InterPro"/>
</dbReference>
<dbReference type="Gene3D" id="3.30.310.50">
    <property type="entry name" value="Alpha-D-phosphohexomutase, C-terminal domain"/>
    <property type="match status" value="1"/>
</dbReference>
<keyword evidence="3" id="KW-0597">Phosphoprotein</keyword>
<accession>A0A1F6AR21</accession>
<dbReference type="InterPro" id="IPR005843">
    <property type="entry name" value="A-D-PHexomutase_C"/>
</dbReference>
<name>A0A1F6AR21_9BACT</name>
<dbReference type="GO" id="GO:0046872">
    <property type="term" value="F:metal ion binding"/>
    <property type="evidence" value="ECO:0007669"/>
    <property type="project" value="UniProtKB-KW"/>
</dbReference>
<sequence length="453" mass="50640">MKIDQTIFRDYDIRGIYPTQINEKLFYILGRAAATYFEAEEIAVGYDCRLSSKSLFASLTSGIMDQGVNVVNLGLISTEMHYFASGSYNFPANIIISASHNPPEYNGLKIVTRGVVPLNGEWGLPEIKMLALKQKFSNGNKRGLLKNQDILDPWIKHVLSFIDPLKLAPLKVVVDAGNGMGGRAWDKIKGQVPVKIIPLYFDPDGNFPHHLPDPLNTNNLVDLQKEIIKEEADLGFAMDGDADRLFVLDEKGEIISGTITCAMLAESQLTRYGGGKVLYNVVCGNIVPETIRRLGGQPLRVRVGHSFIKQEMKKNKAIFAGEHSGHFYFKDNYCADSSTIAGLLLLDYISKKNHTLSRIVKEFDKYFSSGEINIKVKDVEAIINNLKLNFKDAKGSDQIDGLTIRYSNWWFNLRVSKTEPLIRLNLEADNKDLMEDKELSVKNMILSSGGNIV</sequence>
<dbReference type="Pfam" id="PF02878">
    <property type="entry name" value="PGM_PMM_I"/>
    <property type="match status" value="1"/>
</dbReference>
<dbReference type="InterPro" id="IPR036900">
    <property type="entry name" value="A-D-PHexomutase_C_sf"/>
</dbReference>
<evidence type="ECO:0000256" key="3">
    <source>
        <dbReference type="ARBA" id="ARBA00022553"/>
    </source>
</evidence>
<dbReference type="PANTHER" id="PTHR43771:SF1">
    <property type="entry name" value="PHOSPHOMANNOMUTASE"/>
    <property type="match status" value="1"/>
</dbReference>
<evidence type="ECO:0000256" key="1">
    <source>
        <dbReference type="ARBA" id="ARBA00001946"/>
    </source>
</evidence>
<dbReference type="InterPro" id="IPR005841">
    <property type="entry name" value="Alpha-D-phosphohexomutase_SF"/>
</dbReference>
<evidence type="ECO:0000313" key="12">
    <source>
        <dbReference type="Proteomes" id="UP000176609"/>
    </source>
</evidence>
<gene>
    <name evidence="11" type="ORF">A2960_01795</name>
</gene>
<dbReference type="InterPro" id="IPR016055">
    <property type="entry name" value="A-D-PHexomutase_a/b/a-I/II/III"/>
</dbReference>
<dbReference type="Gene3D" id="3.40.120.10">
    <property type="entry name" value="Alpha-D-Glucose-1,6-Bisphosphate, subunit A, domain 3"/>
    <property type="match status" value="3"/>
</dbReference>
<dbReference type="Pfam" id="PF02880">
    <property type="entry name" value="PGM_PMM_III"/>
    <property type="match status" value="1"/>
</dbReference>
<dbReference type="Proteomes" id="UP000176609">
    <property type="component" value="Unassembled WGS sequence"/>
</dbReference>
<dbReference type="PRINTS" id="PR00509">
    <property type="entry name" value="PGMPMM"/>
</dbReference>
<keyword evidence="5" id="KW-0460">Magnesium</keyword>
<evidence type="ECO:0000313" key="11">
    <source>
        <dbReference type="EMBL" id="OGG27125.1"/>
    </source>
</evidence>
<comment type="similarity">
    <text evidence="2">Belongs to the phosphohexose mutase family.</text>
</comment>
<dbReference type="SUPFAM" id="SSF55957">
    <property type="entry name" value="Phosphoglucomutase, C-terminal domain"/>
    <property type="match status" value="1"/>
</dbReference>
<dbReference type="CDD" id="cd03089">
    <property type="entry name" value="PMM_PGM"/>
    <property type="match status" value="1"/>
</dbReference>
<evidence type="ECO:0000259" key="10">
    <source>
        <dbReference type="Pfam" id="PF02880"/>
    </source>
</evidence>
<dbReference type="InterPro" id="IPR005844">
    <property type="entry name" value="A-D-PHexomutase_a/b/a-I"/>
</dbReference>
<dbReference type="InterPro" id="IPR005846">
    <property type="entry name" value="A-D-PHexomutase_a/b/a-III"/>
</dbReference>
<dbReference type="SUPFAM" id="SSF53738">
    <property type="entry name" value="Phosphoglucomutase, first 3 domains"/>
    <property type="match status" value="3"/>
</dbReference>
<comment type="cofactor">
    <cofactor evidence="1">
        <name>Mg(2+)</name>
        <dbReference type="ChEBI" id="CHEBI:18420"/>
    </cofactor>
</comment>
<reference evidence="11 12" key="1">
    <citation type="journal article" date="2016" name="Nat. Commun.">
        <title>Thousands of microbial genomes shed light on interconnected biogeochemical processes in an aquifer system.</title>
        <authorList>
            <person name="Anantharaman K."/>
            <person name="Brown C.T."/>
            <person name="Hug L.A."/>
            <person name="Sharon I."/>
            <person name="Castelle C.J."/>
            <person name="Probst A.J."/>
            <person name="Thomas B.C."/>
            <person name="Singh A."/>
            <person name="Wilkins M.J."/>
            <person name="Karaoz U."/>
            <person name="Brodie E.L."/>
            <person name="Williams K.H."/>
            <person name="Hubbard S.S."/>
            <person name="Banfield J.F."/>
        </authorList>
    </citation>
    <scope>NUCLEOTIDE SEQUENCE [LARGE SCALE GENOMIC DNA]</scope>
</reference>